<name>A0A5C8P2W0_9BACI</name>
<dbReference type="AlphaFoldDB" id="A0A5C8P2W0"/>
<accession>A0A5C8P2W0</accession>
<feature type="transmembrane region" description="Helical" evidence="8">
    <location>
        <begin position="179"/>
        <end position="198"/>
    </location>
</feature>
<dbReference type="OrthoDB" id="9801163at2"/>
<dbReference type="Pfam" id="PF00528">
    <property type="entry name" value="BPD_transp_1"/>
    <property type="match status" value="1"/>
</dbReference>
<dbReference type="GO" id="GO:0055085">
    <property type="term" value="P:transmembrane transport"/>
    <property type="evidence" value="ECO:0007669"/>
    <property type="project" value="InterPro"/>
</dbReference>
<dbReference type="SUPFAM" id="SSF161098">
    <property type="entry name" value="MetI-like"/>
    <property type="match status" value="1"/>
</dbReference>
<dbReference type="InterPro" id="IPR051204">
    <property type="entry name" value="ABC_transp_perm/SBD"/>
</dbReference>
<keyword evidence="3 8" id="KW-0813">Transport</keyword>
<evidence type="ECO:0000313" key="11">
    <source>
        <dbReference type="Proteomes" id="UP000321574"/>
    </source>
</evidence>
<dbReference type="Gene3D" id="1.10.3720.10">
    <property type="entry name" value="MetI-like"/>
    <property type="match status" value="1"/>
</dbReference>
<comment type="subcellular location">
    <subcellularLocation>
        <location evidence="1 8">Cell membrane</location>
        <topology evidence="1 8">Multi-pass membrane protein</topology>
    </subcellularLocation>
</comment>
<sequence length="217" mass="23799">MEAFQTFLIEYGDQLLFKSWEHLYISFISIFLGVLVAVPLGIALTRVPKVADKIMSLVGIVQTFPTLAILAFFIPLLGIGKVPAIVALFFYSLLPILRNTYTGVHSLDQGLLDAGRGMGMTQWERIRMVELPLAMPVIMAGIRISTVYLIGWATLAAYIGAGGLGDFIFDGLNLFKTEFILAGAIPTTIMALVIDYLLGRLEERLTPEGIKDATETI</sequence>
<keyword evidence="11" id="KW-1185">Reference proteome</keyword>
<comment type="caution">
    <text evidence="10">The sequence shown here is derived from an EMBL/GenBank/DDBJ whole genome shotgun (WGS) entry which is preliminary data.</text>
</comment>
<dbReference type="RefSeq" id="WP_147664967.1">
    <property type="nucleotide sequence ID" value="NZ_VDUW01000001.1"/>
</dbReference>
<evidence type="ECO:0000259" key="9">
    <source>
        <dbReference type="PROSITE" id="PS50928"/>
    </source>
</evidence>
<dbReference type="PROSITE" id="PS50928">
    <property type="entry name" value="ABC_TM1"/>
    <property type="match status" value="1"/>
</dbReference>
<dbReference type="PANTHER" id="PTHR30177:SF28">
    <property type="entry name" value="CHOLINE TRANSPORT SYSTEM PERMEASE PROTEIN OPUBB"/>
    <property type="match status" value="1"/>
</dbReference>
<evidence type="ECO:0000256" key="1">
    <source>
        <dbReference type="ARBA" id="ARBA00004651"/>
    </source>
</evidence>
<keyword evidence="4 8" id="KW-0812">Transmembrane</keyword>
<keyword evidence="5" id="KW-0029">Amino-acid transport</keyword>
<dbReference type="GO" id="GO:0005886">
    <property type="term" value="C:plasma membrane"/>
    <property type="evidence" value="ECO:0007669"/>
    <property type="project" value="UniProtKB-SubCell"/>
</dbReference>
<feature type="transmembrane region" description="Helical" evidence="8">
    <location>
        <begin position="23"/>
        <end position="42"/>
    </location>
</feature>
<evidence type="ECO:0000256" key="6">
    <source>
        <dbReference type="ARBA" id="ARBA00022989"/>
    </source>
</evidence>
<dbReference type="PANTHER" id="PTHR30177">
    <property type="entry name" value="GLYCINE BETAINE/L-PROLINE TRANSPORT SYSTEM PERMEASE PROTEIN PROW"/>
    <property type="match status" value="1"/>
</dbReference>
<feature type="transmembrane region" description="Helical" evidence="8">
    <location>
        <begin position="54"/>
        <end position="74"/>
    </location>
</feature>
<feature type="transmembrane region" description="Helical" evidence="8">
    <location>
        <begin position="80"/>
        <end position="97"/>
    </location>
</feature>
<dbReference type="InterPro" id="IPR000515">
    <property type="entry name" value="MetI-like"/>
</dbReference>
<protein>
    <submittedName>
        <fullName evidence="10">ABC transporter permease</fullName>
    </submittedName>
</protein>
<evidence type="ECO:0000256" key="2">
    <source>
        <dbReference type="ARBA" id="ARBA00007069"/>
    </source>
</evidence>
<evidence type="ECO:0000256" key="5">
    <source>
        <dbReference type="ARBA" id="ARBA00022970"/>
    </source>
</evidence>
<dbReference type="GO" id="GO:0006865">
    <property type="term" value="P:amino acid transport"/>
    <property type="evidence" value="ECO:0007669"/>
    <property type="project" value="UniProtKB-KW"/>
</dbReference>
<proteinExistence type="inferred from homology"/>
<dbReference type="GO" id="GO:0031460">
    <property type="term" value="P:glycine betaine transport"/>
    <property type="evidence" value="ECO:0007669"/>
    <property type="project" value="TreeGrafter"/>
</dbReference>
<keyword evidence="6 8" id="KW-1133">Transmembrane helix</keyword>
<dbReference type="EMBL" id="VDUW01000001">
    <property type="protein sequence ID" value="TXL67493.1"/>
    <property type="molecule type" value="Genomic_DNA"/>
</dbReference>
<evidence type="ECO:0000256" key="7">
    <source>
        <dbReference type="ARBA" id="ARBA00023136"/>
    </source>
</evidence>
<feature type="transmembrane region" description="Helical" evidence="8">
    <location>
        <begin position="133"/>
        <end position="159"/>
    </location>
</feature>
<evidence type="ECO:0000256" key="4">
    <source>
        <dbReference type="ARBA" id="ARBA00022692"/>
    </source>
</evidence>
<dbReference type="CDD" id="cd06261">
    <property type="entry name" value="TM_PBP2"/>
    <property type="match status" value="1"/>
</dbReference>
<organism evidence="10 11">
    <name type="scientific">Cerasibacillus terrae</name>
    <dbReference type="NCBI Taxonomy" id="2498845"/>
    <lineage>
        <taxon>Bacteria</taxon>
        <taxon>Bacillati</taxon>
        <taxon>Bacillota</taxon>
        <taxon>Bacilli</taxon>
        <taxon>Bacillales</taxon>
        <taxon>Bacillaceae</taxon>
        <taxon>Cerasibacillus</taxon>
    </lineage>
</organism>
<dbReference type="Proteomes" id="UP000321574">
    <property type="component" value="Unassembled WGS sequence"/>
</dbReference>
<gene>
    <name evidence="10" type="ORF">FHP05_00300</name>
</gene>
<feature type="domain" description="ABC transmembrane type-1" evidence="9">
    <location>
        <begin position="19"/>
        <end position="198"/>
    </location>
</feature>
<dbReference type="InterPro" id="IPR035906">
    <property type="entry name" value="MetI-like_sf"/>
</dbReference>
<comment type="similarity">
    <text evidence="2">Belongs to the binding-protein-dependent transport system permease family. CysTW subfamily.</text>
</comment>
<reference evidence="10 11" key="1">
    <citation type="submission" date="2019-06" db="EMBL/GenBank/DDBJ databases">
        <title>Cerasibacillus sp. nov., isolated from maize field.</title>
        <authorList>
            <person name="Lin S.-Y."/>
            <person name="Tsai C.-F."/>
            <person name="Young C.-C."/>
        </authorList>
    </citation>
    <scope>NUCLEOTIDE SEQUENCE [LARGE SCALE GENOMIC DNA]</scope>
    <source>
        <strain evidence="10 11">CC-CFT480</strain>
    </source>
</reference>
<dbReference type="FunFam" id="1.10.3720.10:FF:000001">
    <property type="entry name" value="Glycine betaine ABC transporter, permease"/>
    <property type="match status" value="1"/>
</dbReference>
<evidence type="ECO:0000256" key="3">
    <source>
        <dbReference type="ARBA" id="ARBA00022448"/>
    </source>
</evidence>
<keyword evidence="7 8" id="KW-0472">Membrane</keyword>
<evidence type="ECO:0000313" key="10">
    <source>
        <dbReference type="EMBL" id="TXL67493.1"/>
    </source>
</evidence>
<evidence type="ECO:0000256" key="8">
    <source>
        <dbReference type="RuleBase" id="RU363032"/>
    </source>
</evidence>